<sequence>MDDNRNAVDAAYQGQKQPPSRRTYKRISKKQWEDQKEHIRTLYVHERKKLAEVVTLMKTRHNFDAGEKQFKRKADKWGFTKNIPNREMQKMVKERQRRKEEEGKATVFKRTRNGGTPEEVDAAKLDTFQKRNGMMDVDSMSISSLMPSEIAVCTPISHGIMTPSDAGTPVDIPHDNGGRRQQGLSDNVSRGVNEVLKDISMFHYHSLGHRRFRGGYDEARYSSQHRFLGSAQSLRDESDRMAGWKDKTHSPVVTLDHIAELIYALNLRGTPRRIPIAIANALRIAHVLWGDLILEWLAFSYLPYNDQSMSSYRATVIWVIEEILTRIEMIGLLTIEMIMLQRDVQNRGAIVGEEHLNLTTIRRPFMAHERIRGNDPEEFLWPSPLTRSATPPIPMPESPSPFALASGTILESVLDSSERAKMTARINFFDLLFNEAEGAFFKSNIGSRVEDRVETKLLRMLWHCERYTRAKRWDDIGPLLIEAHGLFMKPDTSSTFLVTHFPDRFQLLCRAFQTRLSIDELVHLNSHHGEPERVAMGSPAMTPQAPSPVPEVHRLFPLQTSGHAVIDVGAWRQSVTSQSATSFSPLPMPSPRRRQGPQFFIDEDA</sequence>
<protein>
    <recommendedName>
        <fullName evidence="2">Clr5 domain-containing protein</fullName>
    </recommendedName>
</protein>
<gene>
    <name evidence="3" type="ORF">BLS_007833</name>
</gene>
<organism evidence="3 4">
    <name type="scientific">Venturia inaequalis</name>
    <name type="common">Apple scab fungus</name>
    <dbReference type="NCBI Taxonomy" id="5025"/>
    <lineage>
        <taxon>Eukaryota</taxon>
        <taxon>Fungi</taxon>
        <taxon>Dikarya</taxon>
        <taxon>Ascomycota</taxon>
        <taxon>Pezizomycotina</taxon>
        <taxon>Dothideomycetes</taxon>
        <taxon>Pleosporomycetidae</taxon>
        <taxon>Venturiales</taxon>
        <taxon>Venturiaceae</taxon>
        <taxon>Venturia</taxon>
    </lineage>
</organism>
<proteinExistence type="predicted"/>
<evidence type="ECO:0000313" key="4">
    <source>
        <dbReference type="Proteomes" id="UP000433883"/>
    </source>
</evidence>
<evidence type="ECO:0000313" key="3">
    <source>
        <dbReference type="EMBL" id="KAE9965108.1"/>
    </source>
</evidence>
<feature type="region of interest" description="Disordered" evidence="1">
    <location>
        <begin position="1"/>
        <end position="26"/>
    </location>
</feature>
<evidence type="ECO:0000256" key="1">
    <source>
        <dbReference type="SAM" id="MobiDB-lite"/>
    </source>
</evidence>
<feature type="domain" description="Clr5" evidence="2">
    <location>
        <begin position="28"/>
        <end position="81"/>
    </location>
</feature>
<evidence type="ECO:0000259" key="2">
    <source>
        <dbReference type="Pfam" id="PF14420"/>
    </source>
</evidence>
<dbReference type="Proteomes" id="UP000433883">
    <property type="component" value="Unassembled WGS sequence"/>
</dbReference>
<reference evidence="3 4" key="1">
    <citation type="submission" date="2019-11" db="EMBL/GenBank/DDBJ databases">
        <title>Venturia inaequalis Genome Resource.</title>
        <authorList>
            <person name="Lichtner F.J."/>
        </authorList>
    </citation>
    <scope>NUCLEOTIDE SEQUENCE [LARGE SCALE GENOMIC DNA]</scope>
    <source>
        <strain evidence="3">Bline_iso_100314</strain>
    </source>
</reference>
<name>A0A8H3YMG6_VENIN</name>
<dbReference type="EMBL" id="WNWQ01000636">
    <property type="protein sequence ID" value="KAE9965108.1"/>
    <property type="molecule type" value="Genomic_DNA"/>
</dbReference>
<dbReference type="PANTHER" id="PTHR38788">
    <property type="entry name" value="CLR5 DOMAIN-CONTAINING PROTEIN"/>
    <property type="match status" value="1"/>
</dbReference>
<feature type="compositionally biased region" description="Basic and acidic residues" evidence="1">
    <location>
        <begin position="90"/>
        <end position="104"/>
    </location>
</feature>
<dbReference type="AlphaFoldDB" id="A0A8H3YMG6"/>
<feature type="region of interest" description="Disordered" evidence="1">
    <location>
        <begin position="90"/>
        <end position="118"/>
    </location>
</feature>
<feature type="region of interest" description="Disordered" evidence="1">
    <location>
        <begin position="580"/>
        <end position="605"/>
    </location>
</feature>
<dbReference type="Pfam" id="PF14420">
    <property type="entry name" value="Clr5"/>
    <property type="match status" value="1"/>
</dbReference>
<dbReference type="InterPro" id="IPR025676">
    <property type="entry name" value="Clr5_dom"/>
</dbReference>
<dbReference type="PANTHER" id="PTHR38788:SF3">
    <property type="entry name" value="CLR5 DOMAIN-CONTAINING PROTEIN"/>
    <property type="match status" value="1"/>
</dbReference>
<comment type="caution">
    <text evidence="3">The sequence shown here is derived from an EMBL/GenBank/DDBJ whole genome shotgun (WGS) entry which is preliminary data.</text>
</comment>
<accession>A0A8H3YMG6</accession>